<keyword evidence="6 9" id="KW-1133">Transmembrane helix</keyword>
<evidence type="ECO:0000313" key="12">
    <source>
        <dbReference type="Proteomes" id="UP001301140"/>
    </source>
</evidence>
<feature type="transmembrane region" description="Helical" evidence="9">
    <location>
        <begin position="48"/>
        <end position="65"/>
    </location>
</feature>
<name>A0AAP3UXZ3_9PROT</name>
<feature type="transmembrane region" description="Helical" evidence="9">
    <location>
        <begin position="12"/>
        <end position="36"/>
    </location>
</feature>
<evidence type="ECO:0000256" key="7">
    <source>
        <dbReference type="ARBA" id="ARBA00023136"/>
    </source>
</evidence>
<evidence type="ECO:0000256" key="6">
    <source>
        <dbReference type="ARBA" id="ARBA00022989"/>
    </source>
</evidence>
<evidence type="ECO:0000313" key="11">
    <source>
        <dbReference type="EMBL" id="MDF1585603.1"/>
    </source>
</evidence>
<evidence type="ECO:0000259" key="10">
    <source>
        <dbReference type="Pfam" id="PF04290"/>
    </source>
</evidence>
<keyword evidence="2 9" id="KW-0813">Transport</keyword>
<dbReference type="PANTHER" id="PTHR35011">
    <property type="entry name" value="2,3-DIKETO-L-GULONATE TRAP TRANSPORTER SMALL PERMEASE PROTEIN YIAM"/>
    <property type="match status" value="1"/>
</dbReference>
<dbReference type="EMBL" id="JARGEQ010000025">
    <property type="protein sequence ID" value="MDF1585603.1"/>
    <property type="molecule type" value="Genomic_DNA"/>
</dbReference>
<keyword evidence="12" id="KW-1185">Reference proteome</keyword>
<feature type="transmembrane region" description="Helical" evidence="9">
    <location>
        <begin position="86"/>
        <end position="105"/>
    </location>
</feature>
<evidence type="ECO:0000256" key="2">
    <source>
        <dbReference type="ARBA" id="ARBA00022448"/>
    </source>
</evidence>
<comment type="subunit">
    <text evidence="9">The complex comprises the extracytoplasmic solute receptor protein and the two transmembrane proteins.</text>
</comment>
<protein>
    <recommendedName>
        <fullName evidence="9">TRAP transporter small permease protein</fullName>
    </recommendedName>
</protein>
<evidence type="ECO:0000256" key="9">
    <source>
        <dbReference type="RuleBase" id="RU369079"/>
    </source>
</evidence>
<dbReference type="GO" id="GO:0015740">
    <property type="term" value="P:C4-dicarboxylate transport"/>
    <property type="evidence" value="ECO:0007669"/>
    <property type="project" value="TreeGrafter"/>
</dbReference>
<dbReference type="PANTHER" id="PTHR35011:SF2">
    <property type="entry name" value="2,3-DIKETO-L-GULONATE TRAP TRANSPORTER SMALL PERMEASE PROTEIN YIAM"/>
    <property type="match status" value="1"/>
</dbReference>
<dbReference type="GO" id="GO:0005886">
    <property type="term" value="C:plasma membrane"/>
    <property type="evidence" value="ECO:0007669"/>
    <property type="project" value="UniProtKB-SubCell"/>
</dbReference>
<evidence type="ECO:0000256" key="5">
    <source>
        <dbReference type="ARBA" id="ARBA00022692"/>
    </source>
</evidence>
<comment type="subcellular location">
    <subcellularLocation>
        <location evidence="1 9">Cell inner membrane</location>
        <topology evidence="1 9">Multi-pass membrane protein</topology>
    </subcellularLocation>
</comment>
<keyword evidence="3" id="KW-1003">Cell membrane</keyword>
<dbReference type="GO" id="GO:0022857">
    <property type="term" value="F:transmembrane transporter activity"/>
    <property type="evidence" value="ECO:0007669"/>
    <property type="project" value="UniProtKB-UniRule"/>
</dbReference>
<organism evidence="11 12">
    <name type="scientific">Marinimicrococcus flavescens</name>
    <dbReference type="NCBI Taxonomy" id="3031815"/>
    <lineage>
        <taxon>Bacteria</taxon>
        <taxon>Pseudomonadati</taxon>
        <taxon>Pseudomonadota</taxon>
        <taxon>Alphaproteobacteria</taxon>
        <taxon>Geminicoccales</taxon>
        <taxon>Geminicoccaceae</taxon>
        <taxon>Marinimicrococcus</taxon>
    </lineage>
</organism>
<dbReference type="Pfam" id="PF04290">
    <property type="entry name" value="DctQ"/>
    <property type="match status" value="1"/>
</dbReference>
<proteinExistence type="inferred from homology"/>
<evidence type="ECO:0000256" key="8">
    <source>
        <dbReference type="ARBA" id="ARBA00038436"/>
    </source>
</evidence>
<dbReference type="AlphaFoldDB" id="A0AAP3UXZ3"/>
<keyword evidence="7 9" id="KW-0472">Membrane</keyword>
<evidence type="ECO:0000256" key="3">
    <source>
        <dbReference type="ARBA" id="ARBA00022475"/>
    </source>
</evidence>
<feature type="domain" description="Tripartite ATP-independent periplasmic transporters DctQ component" evidence="10">
    <location>
        <begin position="24"/>
        <end position="153"/>
    </location>
</feature>
<dbReference type="RefSeq" id="WP_327788022.1">
    <property type="nucleotide sequence ID" value="NZ_JARGEQ010000025.1"/>
</dbReference>
<dbReference type="Proteomes" id="UP001301140">
    <property type="component" value="Unassembled WGS sequence"/>
</dbReference>
<comment type="similarity">
    <text evidence="8 9">Belongs to the TRAP transporter small permease family.</text>
</comment>
<comment type="function">
    <text evidence="9">Part of the tripartite ATP-independent periplasmic (TRAP) transport system.</text>
</comment>
<sequence length="172" mass="18248">MLALLDRGLLSATRLLCILSLGAMTVAIIVNVFFRYVLASPLAWPPELARYLMVAITLLASSLALREGSHVAVTILVERLPLGLQLAVRLAGLVLVALFLTVVLWQGAILTFVEGPMQTAPSLGISMLLAFLPLPLGALLMLIELVREAGRSVERARNGISPFGAPAEGVLG</sequence>
<dbReference type="InterPro" id="IPR055348">
    <property type="entry name" value="DctQ"/>
</dbReference>
<dbReference type="InterPro" id="IPR007387">
    <property type="entry name" value="TRAP_DctQ"/>
</dbReference>
<reference evidence="11 12" key="1">
    <citation type="submission" date="2023-03" db="EMBL/GenBank/DDBJ databases">
        <title>YIM 152171 draft genome.</title>
        <authorList>
            <person name="Yang Z."/>
        </authorList>
    </citation>
    <scope>NUCLEOTIDE SEQUENCE [LARGE SCALE GENOMIC DNA]</scope>
    <source>
        <strain evidence="11 12">YIM 152171</strain>
    </source>
</reference>
<gene>
    <name evidence="11" type="ORF">PZ740_04275</name>
</gene>
<accession>A0AAP3UXZ3</accession>
<keyword evidence="4 9" id="KW-0997">Cell inner membrane</keyword>
<comment type="caution">
    <text evidence="11">The sequence shown here is derived from an EMBL/GenBank/DDBJ whole genome shotgun (WGS) entry which is preliminary data.</text>
</comment>
<evidence type="ECO:0000256" key="1">
    <source>
        <dbReference type="ARBA" id="ARBA00004429"/>
    </source>
</evidence>
<keyword evidence="5 9" id="KW-0812">Transmembrane</keyword>
<evidence type="ECO:0000256" key="4">
    <source>
        <dbReference type="ARBA" id="ARBA00022519"/>
    </source>
</evidence>
<feature type="transmembrane region" description="Helical" evidence="9">
    <location>
        <begin position="125"/>
        <end position="146"/>
    </location>
</feature>